<sequence length="118" mass="14114">MKLVRDDVRLYLITGTVDMRMGIDGYIAVVQNRLHMNVFDNSIFLFCNKDHSKLKMLYWDSTGFWLFYKRLEKGNHFKWIRDEENHSAVISEEQYGWLMQGLKIDQKRSIEAVSKKYA</sequence>
<dbReference type="EMBL" id="VUMN01000010">
    <property type="protein sequence ID" value="MSS58407.1"/>
    <property type="molecule type" value="Genomic_DNA"/>
</dbReference>
<evidence type="ECO:0000313" key="2">
    <source>
        <dbReference type="Proteomes" id="UP000461880"/>
    </source>
</evidence>
<dbReference type="PANTHER" id="PTHR36455:SF1">
    <property type="entry name" value="BLR8292 PROTEIN"/>
    <property type="match status" value="1"/>
</dbReference>
<reference evidence="1 2" key="1">
    <citation type="submission" date="2019-08" db="EMBL/GenBank/DDBJ databases">
        <title>In-depth cultivation of the pig gut microbiome towards novel bacterial diversity and tailored functional studies.</title>
        <authorList>
            <person name="Wylensek D."/>
            <person name="Hitch T.C.A."/>
            <person name="Clavel T."/>
        </authorList>
    </citation>
    <scope>NUCLEOTIDE SEQUENCE [LARGE SCALE GENOMIC DNA]</scope>
    <source>
        <strain evidence="1 2">Oil+RF-744-GAM-WT-6</strain>
    </source>
</reference>
<proteinExistence type="predicted"/>
<comment type="caution">
    <text evidence="1">The sequence shown here is derived from an EMBL/GenBank/DDBJ whole genome shotgun (WGS) entry which is preliminary data.</text>
</comment>
<protein>
    <submittedName>
        <fullName evidence="1">IS66 family insertion sequence element accessory protein TnpB</fullName>
    </submittedName>
</protein>
<dbReference type="RefSeq" id="WP_154504151.1">
    <property type="nucleotide sequence ID" value="NZ_VUMN01000010.1"/>
</dbReference>
<dbReference type="PANTHER" id="PTHR36455">
    <property type="match status" value="1"/>
</dbReference>
<organism evidence="1 2">
    <name type="scientific">Stecheria intestinalis</name>
    <dbReference type="NCBI Taxonomy" id="2606630"/>
    <lineage>
        <taxon>Bacteria</taxon>
        <taxon>Bacillati</taxon>
        <taxon>Bacillota</taxon>
        <taxon>Erysipelotrichia</taxon>
        <taxon>Erysipelotrichales</taxon>
        <taxon>Erysipelotrichaceae</taxon>
        <taxon>Stecheria</taxon>
    </lineage>
</organism>
<dbReference type="InterPro" id="IPR008878">
    <property type="entry name" value="Transposase_IS66_Orf2"/>
</dbReference>
<evidence type="ECO:0000313" key="1">
    <source>
        <dbReference type="EMBL" id="MSS58407.1"/>
    </source>
</evidence>
<accession>A0A7X2NRU2</accession>
<name>A0A7X2NRU2_9FIRM</name>
<dbReference type="AlphaFoldDB" id="A0A7X2NRU2"/>
<dbReference type="Pfam" id="PF05717">
    <property type="entry name" value="TnpB_IS66"/>
    <property type="match status" value="1"/>
</dbReference>
<dbReference type="NCBIfam" id="NF033819">
    <property type="entry name" value="IS66_TnpB"/>
    <property type="match status" value="1"/>
</dbReference>
<dbReference type="Proteomes" id="UP000461880">
    <property type="component" value="Unassembled WGS sequence"/>
</dbReference>
<keyword evidence="2" id="KW-1185">Reference proteome</keyword>
<gene>
    <name evidence="1" type="primary">tnpB</name>
    <name evidence="1" type="ORF">FYJ51_05765</name>
</gene>